<reference evidence="1 2" key="1">
    <citation type="submission" date="2018-06" db="EMBL/GenBank/DDBJ databases">
        <authorList>
            <consortium name="Pathogen Informatics"/>
            <person name="Doyle S."/>
        </authorList>
    </citation>
    <scope>NUCLEOTIDE SEQUENCE [LARGE SCALE GENOMIC DNA]</scope>
    <source>
        <strain evidence="1 2">NCTC11388</strain>
    </source>
</reference>
<proteinExistence type="predicted"/>
<dbReference type="AlphaFoldDB" id="A0A380CSN2"/>
<dbReference type="Pfam" id="PF07610">
    <property type="entry name" value="DUF1573"/>
    <property type="match status" value="1"/>
</dbReference>
<dbReference type="Gene3D" id="2.60.40.10">
    <property type="entry name" value="Immunoglobulins"/>
    <property type="match status" value="1"/>
</dbReference>
<evidence type="ECO:0000313" key="1">
    <source>
        <dbReference type="EMBL" id="SUJ28292.1"/>
    </source>
</evidence>
<protein>
    <recommendedName>
        <fullName evidence="3">DUF1573 domain-containing protein</fullName>
    </recommendedName>
</protein>
<sequence>MTDSAQRLSSEYLESLKHDYEYLTKKAVFNIVDISSKESEWYLKTLNPVSFPLTCIFSKEGQLIDLIPGAAKESFLYTDQALTHKKITEYHWPNRFNRNKESVVPLLAQAINFANQINKGIYNWKNYESLSDSLHEPYINYLLLRAAFLSKDSAFAIISAQRLVAMESSITLEQYKNEFIEAKKVLNPNFDLAKMPGIRTNKEKIRLSDLKVGQSVPVDIILFNDGEDLLKIEKINMSCTCVHLEGPDEQIIIQGKKSYIARFYFTPEDKGEVSRDIFIASNAFNQPNLHINILANVN</sequence>
<dbReference type="InterPro" id="IPR011467">
    <property type="entry name" value="DUF1573"/>
</dbReference>
<organism evidence="1 2">
    <name type="scientific">Sphingobacterium spiritivorum</name>
    <name type="common">Flavobacterium spiritivorum</name>
    <dbReference type="NCBI Taxonomy" id="258"/>
    <lineage>
        <taxon>Bacteria</taxon>
        <taxon>Pseudomonadati</taxon>
        <taxon>Bacteroidota</taxon>
        <taxon>Sphingobacteriia</taxon>
        <taxon>Sphingobacteriales</taxon>
        <taxon>Sphingobacteriaceae</taxon>
        <taxon>Sphingobacterium</taxon>
    </lineage>
</organism>
<dbReference type="Proteomes" id="UP000254893">
    <property type="component" value="Unassembled WGS sequence"/>
</dbReference>
<name>A0A380CSN2_SPHSI</name>
<evidence type="ECO:0008006" key="3">
    <source>
        <dbReference type="Google" id="ProtNLM"/>
    </source>
</evidence>
<accession>A0A380CSN2</accession>
<evidence type="ECO:0000313" key="2">
    <source>
        <dbReference type="Proteomes" id="UP000254893"/>
    </source>
</evidence>
<dbReference type="EMBL" id="UGYW01000002">
    <property type="protein sequence ID" value="SUJ28292.1"/>
    <property type="molecule type" value="Genomic_DNA"/>
</dbReference>
<gene>
    <name evidence="1" type="ORF">NCTC11388_04270</name>
</gene>
<dbReference type="InterPro" id="IPR013783">
    <property type="entry name" value="Ig-like_fold"/>
</dbReference>